<dbReference type="STRING" id="561180.BIFGAL_02978"/>
<evidence type="ECO:0000256" key="1">
    <source>
        <dbReference type="SAM" id="Phobius"/>
    </source>
</evidence>
<keyword evidence="1" id="KW-0472">Membrane</keyword>
<gene>
    <name evidence="2" type="ORF">BIFGAL_02978</name>
</gene>
<dbReference type="Proteomes" id="UP000003656">
    <property type="component" value="Unassembled WGS sequence"/>
</dbReference>
<organism evidence="2 3">
    <name type="scientific">Bifidobacterium gallicum DSM 20093 = LMG 11596</name>
    <dbReference type="NCBI Taxonomy" id="561180"/>
    <lineage>
        <taxon>Bacteria</taxon>
        <taxon>Bacillati</taxon>
        <taxon>Actinomycetota</taxon>
        <taxon>Actinomycetes</taxon>
        <taxon>Bifidobacteriales</taxon>
        <taxon>Bifidobacteriaceae</taxon>
        <taxon>Bifidobacterium</taxon>
    </lineage>
</organism>
<proteinExistence type="predicted"/>
<dbReference type="EMBL" id="ABXB03000001">
    <property type="protein sequence ID" value="EFA23869.1"/>
    <property type="molecule type" value="Genomic_DNA"/>
</dbReference>
<comment type="caution">
    <text evidence="2">The sequence shown here is derived from an EMBL/GenBank/DDBJ whole genome shotgun (WGS) entry which is preliminary data.</text>
</comment>
<keyword evidence="1" id="KW-1133">Transmembrane helix</keyword>
<sequence length="42" mass="4366">MVGLHGTACLLAVPMMACIVACMVMRASVTGIAGLMPLGRYR</sequence>
<keyword evidence="1" id="KW-0812">Transmembrane</keyword>
<feature type="transmembrane region" description="Helical" evidence="1">
    <location>
        <begin position="12"/>
        <end position="36"/>
    </location>
</feature>
<evidence type="ECO:0000313" key="2">
    <source>
        <dbReference type="EMBL" id="EFA23869.1"/>
    </source>
</evidence>
<dbReference type="AlphaFoldDB" id="D1NT67"/>
<protein>
    <submittedName>
        <fullName evidence="2">Uncharacterized protein</fullName>
    </submittedName>
</protein>
<accession>D1NT67</accession>
<evidence type="ECO:0000313" key="3">
    <source>
        <dbReference type="Proteomes" id="UP000003656"/>
    </source>
</evidence>
<reference evidence="2 3" key="1">
    <citation type="submission" date="2009-11" db="EMBL/GenBank/DDBJ databases">
        <authorList>
            <person name="Weinstock G."/>
            <person name="Sodergren E."/>
            <person name="Clifton S."/>
            <person name="Fulton L."/>
            <person name="Fulton B."/>
            <person name="Courtney L."/>
            <person name="Fronick C."/>
            <person name="Harrison M."/>
            <person name="Strong C."/>
            <person name="Farmer C."/>
            <person name="Delahaunty K."/>
            <person name="Markovic C."/>
            <person name="Hall O."/>
            <person name="Minx P."/>
            <person name="Tomlinson C."/>
            <person name="Mitreva M."/>
            <person name="Nelson J."/>
            <person name="Hou S."/>
            <person name="Wollam A."/>
            <person name="Pepin K.H."/>
            <person name="Johnson M."/>
            <person name="Bhonagiri V."/>
            <person name="Nash W.E."/>
            <person name="Warren W."/>
            <person name="Chinwalla A."/>
            <person name="Mardis E.R."/>
            <person name="Wilson R.K."/>
        </authorList>
    </citation>
    <scope>NUCLEOTIDE SEQUENCE [LARGE SCALE GENOMIC DNA]</scope>
    <source>
        <strain evidence="2 3">DSM 20093</strain>
    </source>
</reference>
<name>D1NT67_9BIFI</name>